<protein>
    <submittedName>
        <fullName evidence="2">Uncharacterized protein</fullName>
    </submittedName>
</protein>
<evidence type="ECO:0000313" key="2">
    <source>
        <dbReference type="EMBL" id="GFD51769.1"/>
    </source>
</evidence>
<sequence length="111" mass="12326">AAHRGQKNEHGRKYPERYQVHFQQSTGAGCPVAGYVCGALWGRGGPAALLRRKHLARRPRRLRLPARRARRGLGSDGRFPYLFAPQKRCGPQDAVGRGGLRSGHRGLRAIH</sequence>
<feature type="non-terminal residue" evidence="2">
    <location>
        <position position="1"/>
    </location>
</feature>
<feature type="compositionally biased region" description="Basic residues" evidence="1">
    <location>
        <begin position="102"/>
        <end position="111"/>
    </location>
</feature>
<feature type="region of interest" description="Disordered" evidence="1">
    <location>
        <begin position="90"/>
        <end position="111"/>
    </location>
</feature>
<organism evidence="2">
    <name type="scientific">Tanacetum cinerariifolium</name>
    <name type="common">Dalmatian daisy</name>
    <name type="synonym">Chrysanthemum cinerariifolium</name>
    <dbReference type="NCBI Taxonomy" id="118510"/>
    <lineage>
        <taxon>Eukaryota</taxon>
        <taxon>Viridiplantae</taxon>
        <taxon>Streptophyta</taxon>
        <taxon>Embryophyta</taxon>
        <taxon>Tracheophyta</taxon>
        <taxon>Spermatophyta</taxon>
        <taxon>Magnoliopsida</taxon>
        <taxon>eudicotyledons</taxon>
        <taxon>Gunneridae</taxon>
        <taxon>Pentapetalae</taxon>
        <taxon>asterids</taxon>
        <taxon>campanulids</taxon>
        <taxon>Asterales</taxon>
        <taxon>Asteraceae</taxon>
        <taxon>Asteroideae</taxon>
        <taxon>Anthemideae</taxon>
        <taxon>Anthemidinae</taxon>
        <taxon>Tanacetum</taxon>
    </lineage>
</organism>
<proteinExistence type="predicted"/>
<comment type="caution">
    <text evidence="2">The sequence shown here is derived from an EMBL/GenBank/DDBJ whole genome shotgun (WGS) entry which is preliminary data.</text>
</comment>
<dbReference type="AlphaFoldDB" id="A0A699WX97"/>
<dbReference type="EMBL" id="BKCJ011774109">
    <property type="protein sequence ID" value="GFD51769.1"/>
    <property type="molecule type" value="Genomic_DNA"/>
</dbReference>
<feature type="non-terminal residue" evidence="2">
    <location>
        <position position="111"/>
    </location>
</feature>
<name>A0A699WX97_TANCI</name>
<accession>A0A699WX97</accession>
<gene>
    <name evidence="2" type="ORF">Tci_923738</name>
</gene>
<reference evidence="2" key="1">
    <citation type="journal article" date="2019" name="Sci. Rep.">
        <title>Draft genome of Tanacetum cinerariifolium, the natural source of mosquito coil.</title>
        <authorList>
            <person name="Yamashiro T."/>
            <person name="Shiraishi A."/>
            <person name="Satake H."/>
            <person name="Nakayama K."/>
        </authorList>
    </citation>
    <scope>NUCLEOTIDE SEQUENCE</scope>
</reference>
<evidence type="ECO:0000256" key="1">
    <source>
        <dbReference type="SAM" id="MobiDB-lite"/>
    </source>
</evidence>